<dbReference type="HOGENOM" id="CLU_2933713_0_0_3"/>
<reference evidence="1 2" key="1">
    <citation type="submission" date="2012-06" db="EMBL/GenBank/DDBJ databases">
        <title>Finished chromosome of genome of Cylindrospermum stagnale PCC 7417.</title>
        <authorList>
            <consortium name="US DOE Joint Genome Institute"/>
            <person name="Gugger M."/>
            <person name="Coursin T."/>
            <person name="Rippka R."/>
            <person name="Tandeau De Marsac N."/>
            <person name="Huntemann M."/>
            <person name="Wei C.-L."/>
            <person name="Han J."/>
            <person name="Detter J.C."/>
            <person name="Han C."/>
            <person name="Tapia R."/>
            <person name="Chen A."/>
            <person name="Kyrpides N."/>
            <person name="Mavromatis K."/>
            <person name="Markowitz V."/>
            <person name="Szeto E."/>
            <person name="Ivanova N."/>
            <person name="Pagani I."/>
            <person name="Pati A."/>
            <person name="Goodwin L."/>
            <person name="Nordberg H.P."/>
            <person name="Cantor M.N."/>
            <person name="Hua S.X."/>
            <person name="Woyke T."/>
            <person name="Kerfeld C.A."/>
        </authorList>
    </citation>
    <scope>NUCLEOTIDE SEQUENCE [LARGE SCALE GENOMIC DNA]</scope>
    <source>
        <strain evidence="1 2">PCC 7417</strain>
    </source>
</reference>
<dbReference type="RefSeq" id="WP_015211070.1">
    <property type="nucleotide sequence ID" value="NC_019757.1"/>
</dbReference>
<organism evidence="1 2">
    <name type="scientific">Cylindrospermum stagnale PCC 7417</name>
    <dbReference type="NCBI Taxonomy" id="56107"/>
    <lineage>
        <taxon>Bacteria</taxon>
        <taxon>Bacillati</taxon>
        <taxon>Cyanobacteriota</taxon>
        <taxon>Cyanophyceae</taxon>
        <taxon>Nostocales</taxon>
        <taxon>Nostocaceae</taxon>
        <taxon>Cylindrospermum</taxon>
    </lineage>
</organism>
<protein>
    <recommendedName>
        <fullName evidence="3">Restriction endonuclease type IV Mrr domain-containing protein</fullName>
    </recommendedName>
</protein>
<dbReference type="AlphaFoldDB" id="K9X6Y2"/>
<dbReference type="PATRIC" id="fig|56107.3.peg.6434"/>
<dbReference type="Proteomes" id="UP000010475">
    <property type="component" value="Chromosome"/>
</dbReference>
<dbReference type="KEGG" id="csg:Cylst_5852"/>
<dbReference type="eggNOG" id="ENOG5033HKY">
    <property type="taxonomic scope" value="Bacteria"/>
</dbReference>
<keyword evidence="2" id="KW-1185">Reference proteome</keyword>
<proteinExistence type="predicted"/>
<gene>
    <name evidence="1" type="ORF">Cylst_5852</name>
</gene>
<evidence type="ECO:0000313" key="2">
    <source>
        <dbReference type="Proteomes" id="UP000010475"/>
    </source>
</evidence>
<accession>K9X6Y2</accession>
<sequence length="68" mass="7445">MPYIEIKTGHKTGSTVARKIVAKGTVSAVLTTGVITNPAKKLFEQYDIAYAENVPETEFMELVDNEEG</sequence>
<name>K9X6Y2_9NOST</name>
<dbReference type="STRING" id="56107.Cylst_5852"/>
<evidence type="ECO:0008006" key="3">
    <source>
        <dbReference type="Google" id="ProtNLM"/>
    </source>
</evidence>
<dbReference type="EMBL" id="CP003642">
    <property type="protein sequence ID" value="AFZ27836.1"/>
    <property type="molecule type" value="Genomic_DNA"/>
</dbReference>
<dbReference type="OrthoDB" id="467658at2"/>
<evidence type="ECO:0000313" key="1">
    <source>
        <dbReference type="EMBL" id="AFZ27836.1"/>
    </source>
</evidence>